<dbReference type="PANTHER" id="PTHR47534:SF3">
    <property type="entry name" value="ALCOHOL DEHYDROGENASE-LIKE C-TERMINAL DOMAIN-CONTAINING PROTEIN"/>
    <property type="match status" value="1"/>
</dbReference>
<gene>
    <name evidence="2" type="ORF">EXIGLDRAFT_842939</name>
</gene>
<dbReference type="Pfam" id="PF00106">
    <property type="entry name" value="adh_short"/>
    <property type="match status" value="1"/>
</dbReference>
<keyword evidence="1" id="KW-0560">Oxidoreductase</keyword>
<evidence type="ECO:0000256" key="1">
    <source>
        <dbReference type="ARBA" id="ARBA00023002"/>
    </source>
</evidence>
<reference evidence="2 3" key="1">
    <citation type="journal article" date="2016" name="Mol. Biol. Evol.">
        <title>Comparative Genomics of Early-Diverging Mushroom-Forming Fungi Provides Insights into the Origins of Lignocellulose Decay Capabilities.</title>
        <authorList>
            <person name="Nagy L.G."/>
            <person name="Riley R."/>
            <person name="Tritt A."/>
            <person name="Adam C."/>
            <person name="Daum C."/>
            <person name="Floudas D."/>
            <person name="Sun H."/>
            <person name="Yadav J.S."/>
            <person name="Pangilinan J."/>
            <person name="Larsson K.H."/>
            <person name="Matsuura K."/>
            <person name="Barry K."/>
            <person name="Labutti K."/>
            <person name="Kuo R."/>
            <person name="Ohm R.A."/>
            <person name="Bhattacharya S.S."/>
            <person name="Shirouzu T."/>
            <person name="Yoshinaga Y."/>
            <person name="Martin F.M."/>
            <person name="Grigoriev I.V."/>
            <person name="Hibbett D.S."/>
        </authorList>
    </citation>
    <scope>NUCLEOTIDE SEQUENCE [LARGE SCALE GENOMIC DNA]</scope>
    <source>
        <strain evidence="2 3">HHB12029</strain>
    </source>
</reference>
<evidence type="ECO:0000313" key="2">
    <source>
        <dbReference type="EMBL" id="KZV83460.1"/>
    </source>
</evidence>
<evidence type="ECO:0000313" key="3">
    <source>
        <dbReference type="Proteomes" id="UP000077266"/>
    </source>
</evidence>
<keyword evidence="3" id="KW-1185">Reference proteome</keyword>
<dbReference type="SUPFAM" id="SSF51735">
    <property type="entry name" value="NAD(P)-binding Rossmann-fold domains"/>
    <property type="match status" value="1"/>
</dbReference>
<proteinExistence type="predicted"/>
<protein>
    <submittedName>
        <fullName evidence="2">NAD(P)-binding protein</fullName>
    </submittedName>
</protein>
<dbReference type="PANTHER" id="PTHR47534">
    <property type="entry name" value="YALI0E05731P"/>
    <property type="match status" value="1"/>
</dbReference>
<dbReference type="Gene3D" id="3.40.50.720">
    <property type="entry name" value="NAD(P)-binding Rossmann-like Domain"/>
    <property type="match status" value="1"/>
</dbReference>
<dbReference type="STRING" id="1314781.A0A165CYU1"/>
<sequence length="304" mass="32971">MGSSQSISASNASVNARGSIVIVVGASQGIGRGVAARFAQAGAEVWIVVRNAQRGNDQLKELRSLVPSSSPQPRLFVADLNIVADLRRVVEEISTAAGDRGVDYLIQTQGGPPNAYDVAPNQDGFDSHFAVQVFSRVFLAYHLRDLVKHSSMAIMAAGEGKKPFNVDDITLEGSKARGEYGMFGESTSRDVTVIDSAWIELAKISTAQFTHLFPGIVRTAVLANSGQSSIVVWIHWLAGFVIGQTVESYAEIPFYLTANPEGRKLIEREGGWLNENLKKLAPSPASEDVATRKIIWSWLQNKMK</sequence>
<dbReference type="InterPro" id="IPR002347">
    <property type="entry name" value="SDR_fam"/>
</dbReference>
<dbReference type="AlphaFoldDB" id="A0A165CYU1"/>
<dbReference type="Proteomes" id="UP000077266">
    <property type="component" value="Unassembled WGS sequence"/>
</dbReference>
<accession>A0A165CYU1</accession>
<dbReference type="OrthoDB" id="2898509at2759"/>
<organism evidence="2 3">
    <name type="scientific">Exidia glandulosa HHB12029</name>
    <dbReference type="NCBI Taxonomy" id="1314781"/>
    <lineage>
        <taxon>Eukaryota</taxon>
        <taxon>Fungi</taxon>
        <taxon>Dikarya</taxon>
        <taxon>Basidiomycota</taxon>
        <taxon>Agaricomycotina</taxon>
        <taxon>Agaricomycetes</taxon>
        <taxon>Auriculariales</taxon>
        <taxon>Exidiaceae</taxon>
        <taxon>Exidia</taxon>
    </lineage>
</organism>
<dbReference type="EMBL" id="KV426270">
    <property type="protein sequence ID" value="KZV83460.1"/>
    <property type="molecule type" value="Genomic_DNA"/>
</dbReference>
<dbReference type="InterPro" id="IPR036291">
    <property type="entry name" value="NAD(P)-bd_dom_sf"/>
</dbReference>
<dbReference type="GO" id="GO:0016491">
    <property type="term" value="F:oxidoreductase activity"/>
    <property type="evidence" value="ECO:0007669"/>
    <property type="project" value="UniProtKB-KW"/>
</dbReference>
<name>A0A165CYU1_EXIGL</name>
<dbReference type="InParanoid" id="A0A165CYU1"/>
<dbReference type="InterPro" id="IPR052228">
    <property type="entry name" value="Sec_Metab_Biosynth_Oxidored"/>
</dbReference>